<name>A0ABN0BGC2_BACFG</name>
<sequence>MYLYEYVNRCIAIHTYDYDKPEEKSIRMAFLRAFVVCHKAKSKKILREVCVSC</sequence>
<dbReference type="Proteomes" id="UP000005101">
    <property type="component" value="Unassembled WGS sequence"/>
</dbReference>
<gene>
    <name evidence="1" type="ORF">BFAG_00461</name>
</gene>
<keyword evidence="2" id="KW-1185">Reference proteome</keyword>
<proteinExistence type="predicted"/>
<evidence type="ECO:0000313" key="1">
    <source>
        <dbReference type="EMBL" id="EFR51767.1"/>
    </source>
</evidence>
<protein>
    <submittedName>
        <fullName evidence="1">Uncharacterized protein</fullName>
    </submittedName>
</protein>
<dbReference type="EMBL" id="EQ973213">
    <property type="protein sequence ID" value="EFR51767.1"/>
    <property type="molecule type" value="Genomic_DNA"/>
</dbReference>
<reference evidence="1 2" key="1">
    <citation type="submission" date="2008-12" db="EMBL/GenBank/DDBJ databases">
        <title>Annotation of Bacteroides fragilis strain 3_1_12.</title>
        <authorList>
            <consortium name="The Broad Institute Genome Sequencing Platform"/>
            <person name="Ward D."/>
            <person name="Young S.K."/>
            <person name="Kodira C.D."/>
            <person name="Zeng Q."/>
            <person name="Koehrsen M."/>
            <person name="Alvarado L."/>
            <person name="Berlin A."/>
            <person name="Borenstein D."/>
            <person name="Chen Z."/>
            <person name="Engels R."/>
            <person name="Freedman E."/>
            <person name="Gellesch M."/>
            <person name="Goldberg J."/>
            <person name="Griggs A."/>
            <person name="Gujja S."/>
            <person name="Heiman D."/>
            <person name="Hepburn T."/>
            <person name="Howarth C."/>
            <person name="Jen D."/>
            <person name="Larson L."/>
            <person name="Lewis B."/>
            <person name="Mehta T."/>
            <person name="Park D."/>
            <person name="Pearson M."/>
            <person name="Roberts A."/>
            <person name="Saif S."/>
            <person name="Shea T."/>
            <person name="Shenoy N."/>
            <person name="Sisk P."/>
            <person name="Stolte C."/>
            <person name="Sykes S."/>
            <person name="Walk T."/>
            <person name="White J."/>
            <person name="Yandava C."/>
            <person name="Allen-Vercoe E."/>
            <person name="Strauss J."/>
            <person name="Ambrose C."/>
            <person name="Lander E."/>
            <person name="Nusbaum C."/>
            <person name="Galagan J."/>
            <person name="Birren B."/>
        </authorList>
    </citation>
    <scope>NUCLEOTIDE SEQUENCE [LARGE SCALE GENOMIC DNA]</scope>
    <source>
        <strain evidence="1 2">3_1_12</strain>
    </source>
</reference>
<evidence type="ECO:0000313" key="2">
    <source>
        <dbReference type="Proteomes" id="UP000005101"/>
    </source>
</evidence>
<accession>A0ABN0BGC2</accession>
<organism evidence="1 2">
    <name type="scientific">Bacteroides fragilis 3_1_12</name>
    <dbReference type="NCBI Taxonomy" id="457424"/>
    <lineage>
        <taxon>Bacteria</taxon>
        <taxon>Pseudomonadati</taxon>
        <taxon>Bacteroidota</taxon>
        <taxon>Bacteroidia</taxon>
        <taxon>Bacteroidales</taxon>
        <taxon>Bacteroidaceae</taxon>
        <taxon>Bacteroides</taxon>
    </lineage>
</organism>